<keyword evidence="1" id="KW-0812">Transmembrane</keyword>
<feature type="domain" description="Helix-turn-helix" evidence="2">
    <location>
        <begin position="5"/>
        <end position="51"/>
    </location>
</feature>
<dbReference type="EMBL" id="LCMI01000006">
    <property type="protein sequence ID" value="KKU33037.1"/>
    <property type="molecule type" value="Genomic_DNA"/>
</dbReference>
<feature type="transmembrane region" description="Helical" evidence="1">
    <location>
        <begin position="328"/>
        <end position="348"/>
    </location>
</feature>
<dbReference type="InterPro" id="IPR041657">
    <property type="entry name" value="HTH_17"/>
</dbReference>
<proteinExistence type="predicted"/>
<protein>
    <recommendedName>
        <fullName evidence="2">Helix-turn-helix domain-containing protein</fullName>
    </recommendedName>
</protein>
<dbReference type="GO" id="GO:0003677">
    <property type="term" value="F:DNA binding"/>
    <property type="evidence" value="ECO:0007669"/>
    <property type="project" value="InterPro"/>
</dbReference>
<feature type="transmembrane region" description="Helical" evidence="1">
    <location>
        <begin position="214"/>
        <end position="232"/>
    </location>
</feature>
<feature type="transmembrane region" description="Helical" evidence="1">
    <location>
        <begin position="239"/>
        <end position="258"/>
    </location>
</feature>
<dbReference type="AlphaFoldDB" id="A0A0G1PK03"/>
<dbReference type="InterPro" id="IPR010093">
    <property type="entry name" value="SinI_DNA-bd"/>
</dbReference>
<feature type="transmembrane region" description="Helical" evidence="1">
    <location>
        <begin position="152"/>
        <end position="176"/>
    </location>
</feature>
<name>A0A0G1PK03_9BACT</name>
<feature type="transmembrane region" description="Helical" evidence="1">
    <location>
        <begin position="278"/>
        <end position="297"/>
    </location>
</feature>
<feature type="transmembrane region" description="Helical" evidence="1">
    <location>
        <begin position="627"/>
        <end position="648"/>
    </location>
</feature>
<keyword evidence="1" id="KW-1133">Transmembrane helix</keyword>
<dbReference type="Pfam" id="PF12728">
    <property type="entry name" value="HTH_17"/>
    <property type="match status" value="1"/>
</dbReference>
<feature type="transmembrane region" description="Helical" evidence="1">
    <location>
        <begin position="121"/>
        <end position="140"/>
    </location>
</feature>
<gene>
    <name evidence="3" type="ORF">UX47_C0006G0008</name>
</gene>
<feature type="transmembrane region" description="Helical" evidence="1">
    <location>
        <begin position="188"/>
        <end position="208"/>
    </location>
</feature>
<feature type="transmembrane region" description="Helical" evidence="1">
    <location>
        <begin position="304"/>
        <end position="322"/>
    </location>
</feature>
<sequence length="654" mass="72591">MEKTYSVKEASKLLGYSMNSIYSFLKDGDIKSVRIGKGKFRIPQSEIDKFLGAGASKEKLEDKKMVEKMVAEVKEEVAPTEPGPVILPLPRPGKSLEELGGEKPLTVIKLWFEERVTIPKLFDWFISLSSIILGASMYLHTKQVDALTVGRFSIWFTPIRISLMLSGLGLIIADMIQEEFVRYRNLSNYFRVVLFVTYLGLSWILLQGSDIDGFMIYGLFAVTILIEAAFAVKSSTAYMLFIQGLLISTALIFVLFPADPSLSQISGGLLLMLDGFKWIWTMVVVSLIMITLYGFFWEKKVLKTFSAFCGILLIFLALYFANNNYWDRAFFILIAGMIGLIEPIWELFKLKFQTDRPMVFRMFGTVLMFFSLVIILIAIVQSILLQDANRNLAEKADFGRLTAENVVNSGFSALDGIAQNPLFQKAFKAGDTAGMDSFTKAIFKSNADLGIVLVLDNSGKAISSYPFSSDVVGRYYMSEIFFRSVSAENKYFSRTVEPLAGVSNTAIIIGTPITEKGLVIGAMVATVNLNAMGDRLEEIATSSLDQKVTLIDGGGRWLFVPQTGVVGERVAESDTTNLLWSRTTGAEIGYDSAGKYSLFSSGKAKDLNWTVVVSQPIFSILDVSRSGLMIVLFLLSVAVLTVSFSFVFSKKRME</sequence>
<comment type="caution">
    <text evidence="3">The sequence shown here is derived from an EMBL/GenBank/DDBJ whole genome shotgun (WGS) entry which is preliminary data.</text>
</comment>
<organism evidence="3 4">
    <name type="scientific">Candidatus Collierbacteria bacterium GW2011_GWA2_46_26</name>
    <dbReference type="NCBI Taxonomy" id="1618381"/>
    <lineage>
        <taxon>Bacteria</taxon>
        <taxon>Candidatus Collieribacteriota</taxon>
    </lineage>
</organism>
<accession>A0A0G1PK03</accession>
<dbReference type="Proteomes" id="UP000034794">
    <property type="component" value="Unassembled WGS sequence"/>
</dbReference>
<dbReference type="NCBIfam" id="TIGR01764">
    <property type="entry name" value="excise"/>
    <property type="match status" value="1"/>
</dbReference>
<reference evidence="3 4" key="1">
    <citation type="journal article" date="2015" name="Nature">
        <title>rRNA introns, odd ribosomes, and small enigmatic genomes across a large radiation of phyla.</title>
        <authorList>
            <person name="Brown C.T."/>
            <person name="Hug L.A."/>
            <person name="Thomas B.C."/>
            <person name="Sharon I."/>
            <person name="Castelle C.J."/>
            <person name="Singh A."/>
            <person name="Wilkins M.J."/>
            <person name="Williams K.H."/>
            <person name="Banfield J.F."/>
        </authorList>
    </citation>
    <scope>NUCLEOTIDE SEQUENCE [LARGE SCALE GENOMIC DNA]</scope>
</reference>
<evidence type="ECO:0000259" key="2">
    <source>
        <dbReference type="Pfam" id="PF12728"/>
    </source>
</evidence>
<evidence type="ECO:0000313" key="3">
    <source>
        <dbReference type="EMBL" id="KKU33037.1"/>
    </source>
</evidence>
<dbReference type="InterPro" id="IPR029151">
    <property type="entry name" value="Sensor-like_sf"/>
</dbReference>
<dbReference type="SUPFAM" id="SSF103190">
    <property type="entry name" value="Sensory domain-like"/>
    <property type="match status" value="1"/>
</dbReference>
<keyword evidence="1" id="KW-0472">Membrane</keyword>
<evidence type="ECO:0000313" key="4">
    <source>
        <dbReference type="Proteomes" id="UP000034794"/>
    </source>
</evidence>
<dbReference type="CDD" id="cd18773">
    <property type="entry name" value="PDC1_HK_sensor"/>
    <property type="match status" value="1"/>
</dbReference>
<evidence type="ECO:0000256" key="1">
    <source>
        <dbReference type="SAM" id="Phobius"/>
    </source>
</evidence>
<feature type="transmembrane region" description="Helical" evidence="1">
    <location>
        <begin position="360"/>
        <end position="384"/>
    </location>
</feature>